<accession>A0A7R8CN82</accession>
<evidence type="ECO:0000313" key="2">
    <source>
        <dbReference type="Proteomes" id="UP000675881"/>
    </source>
</evidence>
<keyword evidence="2" id="KW-1185">Reference proteome</keyword>
<gene>
    <name evidence="1" type="ORF">LSAA_6878</name>
</gene>
<dbReference type="EMBL" id="HG994581">
    <property type="protein sequence ID" value="CAF2872870.1"/>
    <property type="molecule type" value="Genomic_DNA"/>
</dbReference>
<name>A0A7R8CN82_LEPSM</name>
<protein>
    <submittedName>
        <fullName evidence="1">(salmon louse) hypothetical protein</fullName>
    </submittedName>
</protein>
<sequence length="166" mass="18535">MNVRNDQEIKETKRLGRKCRGKIGTVCMDFEEDDSLKTLGLKLEDTLYEVNLCACDESRLEDSNRENIDENRIVEDNLKGAEKSTVLDTDVASGNNTLDVKTKTGECQEEISSETKTNGNNTLIEEVRSGELSLPRASSKKSSSTNDNIIVLPNKPCKHRLEAQQV</sequence>
<proteinExistence type="predicted"/>
<dbReference type="AlphaFoldDB" id="A0A7R8CN82"/>
<reference evidence="1" key="1">
    <citation type="submission" date="2021-02" db="EMBL/GenBank/DDBJ databases">
        <authorList>
            <person name="Bekaert M."/>
        </authorList>
    </citation>
    <scope>NUCLEOTIDE SEQUENCE</scope>
    <source>
        <strain evidence="1">IoA-00</strain>
    </source>
</reference>
<evidence type="ECO:0000313" key="1">
    <source>
        <dbReference type="EMBL" id="CAF2872870.1"/>
    </source>
</evidence>
<dbReference type="Proteomes" id="UP000675881">
    <property type="component" value="Chromosome 2"/>
</dbReference>
<organism evidence="1 2">
    <name type="scientific">Lepeophtheirus salmonis</name>
    <name type="common">Salmon louse</name>
    <name type="synonym">Caligus salmonis</name>
    <dbReference type="NCBI Taxonomy" id="72036"/>
    <lineage>
        <taxon>Eukaryota</taxon>
        <taxon>Metazoa</taxon>
        <taxon>Ecdysozoa</taxon>
        <taxon>Arthropoda</taxon>
        <taxon>Crustacea</taxon>
        <taxon>Multicrustacea</taxon>
        <taxon>Hexanauplia</taxon>
        <taxon>Copepoda</taxon>
        <taxon>Siphonostomatoida</taxon>
        <taxon>Caligidae</taxon>
        <taxon>Lepeophtheirus</taxon>
    </lineage>
</organism>